<dbReference type="InterPro" id="IPR006700">
    <property type="entry name" value="RsmE"/>
</dbReference>
<dbReference type="PIRSF" id="PIRSF015601">
    <property type="entry name" value="MTase_slr0722"/>
    <property type="match status" value="1"/>
</dbReference>
<dbReference type="EMBL" id="SHBP01000004">
    <property type="protein sequence ID" value="RZO20504.1"/>
    <property type="molecule type" value="Genomic_DNA"/>
</dbReference>
<dbReference type="Pfam" id="PF04452">
    <property type="entry name" value="Methyltrans_RNA"/>
    <property type="match status" value="1"/>
</dbReference>
<dbReference type="GO" id="GO:0005737">
    <property type="term" value="C:cytoplasm"/>
    <property type="evidence" value="ECO:0007669"/>
    <property type="project" value="UniProtKB-SubCell"/>
</dbReference>
<dbReference type="InterPro" id="IPR046886">
    <property type="entry name" value="RsmE_MTase_dom"/>
</dbReference>
<dbReference type="CDD" id="cd18084">
    <property type="entry name" value="RsmE-like"/>
    <property type="match status" value="1"/>
</dbReference>
<evidence type="ECO:0000313" key="12">
    <source>
        <dbReference type="EMBL" id="RZO20504.1"/>
    </source>
</evidence>
<evidence type="ECO:0000256" key="4">
    <source>
        <dbReference type="ARBA" id="ARBA00022552"/>
    </source>
</evidence>
<dbReference type="Gene3D" id="3.40.1280.10">
    <property type="match status" value="1"/>
</dbReference>
<dbReference type="PANTHER" id="PTHR30027">
    <property type="entry name" value="RIBOSOMAL RNA SMALL SUBUNIT METHYLTRANSFERASE E"/>
    <property type="match status" value="1"/>
</dbReference>
<keyword evidence="6 10" id="KW-0808">Transferase</keyword>
<dbReference type="SUPFAM" id="SSF75217">
    <property type="entry name" value="alpha/beta knot"/>
    <property type="match status" value="1"/>
</dbReference>
<sequence length="236" mass="26056">MNLMLLKSDSIENNVAKVSGRQLEHLTQVQRLTEGDFLNLGEINGTMGRGKITMLTDEQASISLELGVQPPRALPITIILALPRPKMLRRILQTIAAMGVKNIYLINSSRVEKSFWQTPFLRPESIEEQLILGLEQAKDTILPSVHLRKLFKPFVEDELTGIVGKSRAIIAHPGAEKPCPINLDSQVTLAIGPEGGFIPYEVEKLLSVGFDSIHLGPRILRVETAVPALLSRLFPA</sequence>
<evidence type="ECO:0000256" key="5">
    <source>
        <dbReference type="ARBA" id="ARBA00022603"/>
    </source>
</evidence>
<comment type="function">
    <text evidence="8 10">Specifically methylates the N3 position of the uracil ring of uridine 1498 (m3U1498) in 16S rRNA. Acts on the fully assembled 30S ribosomal subunit.</text>
</comment>
<dbReference type="PANTHER" id="PTHR30027:SF3">
    <property type="entry name" value="16S RRNA (URACIL(1498)-N(3))-METHYLTRANSFERASE"/>
    <property type="match status" value="1"/>
</dbReference>
<comment type="subcellular location">
    <subcellularLocation>
        <location evidence="1 10">Cytoplasm</location>
    </subcellularLocation>
</comment>
<dbReference type="InterPro" id="IPR029028">
    <property type="entry name" value="Alpha/beta_knot_MTases"/>
</dbReference>
<dbReference type="InterPro" id="IPR029026">
    <property type="entry name" value="tRNA_m1G_MTases_N"/>
</dbReference>
<evidence type="ECO:0000256" key="6">
    <source>
        <dbReference type="ARBA" id="ARBA00022679"/>
    </source>
</evidence>
<protein>
    <recommendedName>
        <fullName evidence="10">Ribosomal RNA small subunit methyltransferase E</fullName>
        <ecNumber evidence="10">2.1.1.193</ecNumber>
    </recommendedName>
</protein>
<organism evidence="12 13">
    <name type="scientific">SAR92 clade bacterium</name>
    <dbReference type="NCBI Taxonomy" id="2315479"/>
    <lineage>
        <taxon>Bacteria</taxon>
        <taxon>Pseudomonadati</taxon>
        <taxon>Pseudomonadota</taxon>
        <taxon>Gammaproteobacteria</taxon>
        <taxon>Cellvibrionales</taxon>
        <taxon>Porticoccaceae</taxon>
        <taxon>SAR92 clade</taxon>
    </lineage>
</organism>
<evidence type="ECO:0000256" key="3">
    <source>
        <dbReference type="ARBA" id="ARBA00022490"/>
    </source>
</evidence>
<proteinExistence type="inferred from homology"/>
<dbReference type="NCBIfam" id="NF008700">
    <property type="entry name" value="PRK11713.5-4"/>
    <property type="match status" value="1"/>
</dbReference>
<name>A0A520MH04_9GAMM</name>
<evidence type="ECO:0000256" key="10">
    <source>
        <dbReference type="PIRNR" id="PIRNR015601"/>
    </source>
</evidence>
<dbReference type="EC" id="2.1.1.193" evidence="10"/>
<dbReference type="Proteomes" id="UP000315889">
    <property type="component" value="Unassembled WGS sequence"/>
</dbReference>
<evidence type="ECO:0000256" key="8">
    <source>
        <dbReference type="ARBA" id="ARBA00025699"/>
    </source>
</evidence>
<evidence type="ECO:0000259" key="11">
    <source>
        <dbReference type="Pfam" id="PF04452"/>
    </source>
</evidence>
<keyword evidence="3 10" id="KW-0963">Cytoplasm</keyword>
<dbReference type="AlphaFoldDB" id="A0A520MH04"/>
<comment type="similarity">
    <text evidence="2 10">Belongs to the RNA methyltransferase RsmE family.</text>
</comment>
<dbReference type="GO" id="GO:0070475">
    <property type="term" value="P:rRNA base methylation"/>
    <property type="evidence" value="ECO:0007669"/>
    <property type="project" value="TreeGrafter"/>
</dbReference>
<feature type="domain" description="Ribosomal RNA small subunit methyltransferase E methyltransferase" evidence="11">
    <location>
        <begin position="73"/>
        <end position="233"/>
    </location>
</feature>
<reference evidence="12 13" key="1">
    <citation type="submission" date="2019-02" db="EMBL/GenBank/DDBJ databases">
        <title>Prokaryotic population dynamics and viral predation in marine succession experiment using metagenomics: the confinement effect.</title>
        <authorList>
            <person name="Haro-Moreno J.M."/>
            <person name="Rodriguez-Valera F."/>
            <person name="Lopez-Perez M."/>
        </authorList>
    </citation>
    <scope>NUCLEOTIDE SEQUENCE [LARGE SCALE GENOMIC DNA]</scope>
    <source>
        <strain evidence="12">MED-G170</strain>
    </source>
</reference>
<accession>A0A520MH04</accession>
<keyword evidence="7 10" id="KW-0949">S-adenosyl-L-methionine</keyword>
<dbReference type="NCBIfam" id="TIGR00046">
    <property type="entry name" value="RsmE family RNA methyltransferase"/>
    <property type="match status" value="1"/>
</dbReference>
<dbReference type="GO" id="GO:0070042">
    <property type="term" value="F:rRNA (uridine-N3-)-methyltransferase activity"/>
    <property type="evidence" value="ECO:0007669"/>
    <property type="project" value="TreeGrafter"/>
</dbReference>
<keyword evidence="4 10" id="KW-0698">rRNA processing</keyword>
<gene>
    <name evidence="12" type="ORF">EVB03_04390</name>
</gene>
<comment type="caution">
    <text evidence="12">The sequence shown here is derived from an EMBL/GenBank/DDBJ whole genome shotgun (WGS) entry which is preliminary data.</text>
</comment>
<evidence type="ECO:0000256" key="9">
    <source>
        <dbReference type="ARBA" id="ARBA00047944"/>
    </source>
</evidence>
<keyword evidence="5 10" id="KW-0489">Methyltransferase</keyword>
<evidence type="ECO:0000256" key="7">
    <source>
        <dbReference type="ARBA" id="ARBA00022691"/>
    </source>
</evidence>
<comment type="catalytic activity">
    <reaction evidence="9 10">
        <text>uridine(1498) in 16S rRNA + S-adenosyl-L-methionine = N(3)-methyluridine(1498) in 16S rRNA + S-adenosyl-L-homocysteine + H(+)</text>
        <dbReference type="Rhea" id="RHEA:42920"/>
        <dbReference type="Rhea" id="RHEA-COMP:10283"/>
        <dbReference type="Rhea" id="RHEA-COMP:10284"/>
        <dbReference type="ChEBI" id="CHEBI:15378"/>
        <dbReference type="ChEBI" id="CHEBI:57856"/>
        <dbReference type="ChEBI" id="CHEBI:59789"/>
        <dbReference type="ChEBI" id="CHEBI:65315"/>
        <dbReference type="ChEBI" id="CHEBI:74502"/>
        <dbReference type="EC" id="2.1.1.193"/>
    </reaction>
</comment>
<evidence type="ECO:0000256" key="2">
    <source>
        <dbReference type="ARBA" id="ARBA00005528"/>
    </source>
</evidence>
<evidence type="ECO:0000256" key="1">
    <source>
        <dbReference type="ARBA" id="ARBA00004496"/>
    </source>
</evidence>
<evidence type="ECO:0000313" key="13">
    <source>
        <dbReference type="Proteomes" id="UP000315889"/>
    </source>
</evidence>